<feature type="domain" description="AprE-like long alpha-helical hairpin" evidence="10">
    <location>
        <begin position="97"/>
        <end position="278"/>
    </location>
</feature>
<feature type="transmembrane region" description="Helical" evidence="9">
    <location>
        <begin position="22"/>
        <end position="40"/>
    </location>
</feature>
<dbReference type="Pfam" id="PF26002">
    <property type="entry name" value="Beta-barrel_AprE"/>
    <property type="match status" value="1"/>
</dbReference>
<dbReference type="PANTHER" id="PTHR30386">
    <property type="entry name" value="MEMBRANE FUSION SUBUNIT OF EMRAB-TOLC MULTIDRUG EFFLUX PUMP"/>
    <property type="match status" value="1"/>
</dbReference>
<dbReference type="Gene3D" id="2.40.50.100">
    <property type="match status" value="2"/>
</dbReference>
<evidence type="ECO:0000256" key="8">
    <source>
        <dbReference type="ARBA" id="ARBA00023136"/>
    </source>
</evidence>
<dbReference type="AlphaFoldDB" id="A0A552U7P1"/>
<dbReference type="EMBL" id="VJWA01000002">
    <property type="protein sequence ID" value="TRW14236.1"/>
    <property type="molecule type" value="Genomic_DNA"/>
</dbReference>
<reference evidence="12 13" key="1">
    <citation type="submission" date="2019-07" db="EMBL/GenBank/DDBJ databases">
        <title>Novel species isolated from glacier.</title>
        <authorList>
            <person name="Liu Q."/>
            <person name="Xin Y.-H."/>
        </authorList>
    </citation>
    <scope>NUCLEOTIDE SEQUENCE [LARGE SCALE GENOMIC DNA]</scope>
    <source>
        <strain evidence="12 13">LB1R16</strain>
    </source>
</reference>
<protein>
    <recommendedName>
        <fullName evidence="9">Membrane fusion protein (MFP) family protein</fullName>
    </recommendedName>
</protein>
<dbReference type="InterPro" id="IPR010129">
    <property type="entry name" value="T1SS_HlyD"/>
</dbReference>
<sequence length="435" mass="46302">MTFAATLDTVPDEIDASRVSKILLWTIAAMTAALLIWAALAKVDEVATAQGRVIPSRQLQIVSNLEGGVVKAILVRAGATVKAGQPLVQLDSTQFTAEFGKTSETYKALVARAARLQAEVSGRAPVFPAALTASAPQLVATERSLYSARLAEIASATSVEQAKLDQASRALGQAEVEAATRAQGATQADREVAMIQPLVEKGIEPQIELMRAQTAQSQARGAAQGTALAIRRARSAVAEAQSGLRAVRERYRAQAVEQLTATRAELAGQGVTLPALQDRLTRTEVRAPIAGTINRVLVATVGGTVRPGEPIVEIVPLDDALVVEADVKPADIAFIHPGQRASVKLTAYDYSVYGQLEGVVERISPDAIVNERTGESHFTIRIRTKDAALKDQDGRKLPIGAGMIAQVDVLGHKRSVLSYLMTPVSKLKDNAFREK</sequence>
<dbReference type="Pfam" id="PF25994">
    <property type="entry name" value="HH_AprE"/>
    <property type="match status" value="1"/>
</dbReference>
<dbReference type="InterPro" id="IPR058982">
    <property type="entry name" value="Beta-barrel_AprE"/>
</dbReference>
<keyword evidence="4 9" id="KW-1003">Cell membrane</keyword>
<name>A0A552U7P1_9SPHN</name>
<dbReference type="RefSeq" id="WP_144237441.1">
    <property type="nucleotide sequence ID" value="NZ_VJWA01000002.1"/>
</dbReference>
<keyword evidence="13" id="KW-1185">Reference proteome</keyword>
<evidence type="ECO:0000259" key="10">
    <source>
        <dbReference type="Pfam" id="PF25994"/>
    </source>
</evidence>
<evidence type="ECO:0000256" key="3">
    <source>
        <dbReference type="ARBA" id="ARBA00022448"/>
    </source>
</evidence>
<evidence type="ECO:0000256" key="7">
    <source>
        <dbReference type="ARBA" id="ARBA00022989"/>
    </source>
</evidence>
<evidence type="ECO:0000259" key="11">
    <source>
        <dbReference type="Pfam" id="PF26002"/>
    </source>
</evidence>
<organism evidence="12 13">
    <name type="scientific">Glacieibacterium frigidum</name>
    <dbReference type="NCBI Taxonomy" id="2593303"/>
    <lineage>
        <taxon>Bacteria</taxon>
        <taxon>Pseudomonadati</taxon>
        <taxon>Pseudomonadota</taxon>
        <taxon>Alphaproteobacteria</taxon>
        <taxon>Sphingomonadales</taxon>
        <taxon>Sphingosinicellaceae</taxon>
        <taxon>Glacieibacterium</taxon>
    </lineage>
</organism>
<dbReference type="NCBIfam" id="TIGR01843">
    <property type="entry name" value="type_I_hlyD"/>
    <property type="match status" value="1"/>
</dbReference>
<keyword evidence="3 9" id="KW-0813">Transport</keyword>
<dbReference type="Gene3D" id="2.40.30.170">
    <property type="match status" value="1"/>
</dbReference>
<keyword evidence="8 9" id="KW-0472">Membrane</keyword>
<dbReference type="GO" id="GO:0015031">
    <property type="term" value="P:protein transport"/>
    <property type="evidence" value="ECO:0007669"/>
    <property type="project" value="InterPro"/>
</dbReference>
<dbReference type="PANTHER" id="PTHR30386:SF26">
    <property type="entry name" value="TRANSPORT PROTEIN COMB"/>
    <property type="match status" value="1"/>
</dbReference>
<evidence type="ECO:0000256" key="6">
    <source>
        <dbReference type="ARBA" id="ARBA00022692"/>
    </source>
</evidence>
<dbReference type="PRINTS" id="PR01490">
    <property type="entry name" value="RTXTOXIND"/>
</dbReference>
<dbReference type="OrthoDB" id="9810980at2"/>
<evidence type="ECO:0000256" key="2">
    <source>
        <dbReference type="ARBA" id="ARBA00009477"/>
    </source>
</evidence>
<evidence type="ECO:0000313" key="12">
    <source>
        <dbReference type="EMBL" id="TRW14236.1"/>
    </source>
</evidence>
<comment type="similarity">
    <text evidence="2 9">Belongs to the membrane fusion protein (MFP) (TC 8.A.1) family.</text>
</comment>
<evidence type="ECO:0000256" key="4">
    <source>
        <dbReference type="ARBA" id="ARBA00022475"/>
    </source>
</evidence>
<dbReference type="GO" id="GO:0005886">
    <property type="term" value="C:plasma membrane"/>
    <property type="evidence" value="ECO:0007669"/>
    <property type="project" value="UniProtKB-SubCell"/>
</dbReference>
<gene>
    <name evidence="12" type="ORF">FMM06_10990</name>
</gene>
<evidence type="ECO:0000256" key="5">
    <source>
        <dbReference type="ARBA" id="ARBA00022519"/>
    </source>
</evidence>
<keyword evidence="7 9" id="KW-1133">Transmembrane helix</keyword>
<dbReference type="InterPro" id="IPR058781">
    <property type="entry name" value="HH_AprE-like"/>
</dbReference>
<evidence type="ECO:0000256" key="1">
    <source>
        <dbReference type="ARBA" id="ARBA00004377"/>
    </source>
</evidence>
<proteinExistence type="inferred from homology"/>
<evidence type="ECO:0000313" key="13">
    <source>
        <dbReference type="Proteomes" id="UP000317894"/>
    </source>
</evidence>
<keyword evidence="5 9" id="KW-0997">Cell inner membrane</keyword>
<keyword evidence="6 9" id="KW-0812">Transmembrane</keyword>
<comment type="caution">
    <text evidence="12">The sequence shown here is derived from an EMBL/GenBank/DDBJ whole genome shotgun (WGS) entry which is preliminary data.</text>
</comment>
<dbReference type="InterPro" id="IPR050739">
    <property type="entry name" value="MFP"/>
</dbReference>
<comment type="subcellular location">
    <subcellularLocation>
        <location evidence="1 9">Cell inner membrane</location>
        <topology evidence="1 9">Single-pass membrane protein</topology>
    </subcellularLocation>
</comment>
<dbReference type="Proteomes" id="UP000317894">
    <property type="component" value="Unassembled WGS sequence"/>
</dbReference>
<evidence type="ECO:0000256" key="9">
    <source>
        <dbReference type="RuleBase" id="RU365093"/>
    </source>
</evidence>
<feature type="domain" description="AprE-like beta-barrel" evidence="11">
    <location>
        <begin position="321"/>
        <end position="409"/>
    </location>
</feature>
<accession>A0A552U7P1</accession>